<keyword evidence="2" id="KW-1185">Reference proteome</keyword>
<gene>
    <name evidence="1" type="ORF">EHQ30_01630</name>
</gene>
<protein>
    <submittedName>
        <fullName evidence="1">Uncharacterized protein</fullName>
    </submittedName>
</protein>
<evidence type="ECO:0000313" key="1">
    <source>
        <dbReference type="EMBL" id="TGK95365.1"/>
    </source>
</evidence>
<dbReference type="AlphaFoldDB" id="A0A2M9XYG9"/>
<dbReference type="RefSeq" id="WP_100791587.1">
    <property type="nucleotide sequence ID" value="NZ_NPDQ01000007.1"/>
</dbReference>
<sequence>MAILIPLVFLFSYFFIRKIWFQLRKIRTVGTIERIELGYIRPNLILPEVKVFYKYYFQSGLYFGSGYLNLSDFLTNQEFHVHMGPGENPILYTEDLEIITEEHIEHYLLSKGGSVFLYLDPIEPYHSRIDSVNLNSITVPSDLL</sequence>
<name>A0A2M9XYG9_9LEPT</name>
<dbReference type="OrthoDB" id="334171at2"/>
<comment type="caution">
    <text evidence="1">The sequence shown here is derived from an EMBL/GenBank/DDBJ whole genome shotgun (WGS) entry which is preliminary data.</text>
</comment>
<proteinExistence type="predicted"/>
<evidence type="ECO:0000313" key="2">
    <source>
        <dbReference type="Proteomes" id="UP000297891"/>
    </source>
</evidence>
<reference evidence="1" key="1">
    <citation type="journal article" date="2019" name="PLoS Negl. Trop. Dis.">
        <title>Revisiting the worldwide diversity of Leptospira species in the environment.</title>
        <authorList>
            <person name="Vincent A.T."/>
            <person name="Schiettekatte O."/>
            <person name="Bourhy P."/>
            <person name="Veyrier F.J."/>
            <person name="Picardeau M."/>
        </authorList>
    </citation>
    <scope>NUCLEOTIDE SEQUENCE [LARGE SCALE GENOMIC DNA]</scope>
    <source>
        <strain evidence="1">201800277</strain>
    </source>
</reference>
<dbReference type="EMBL" id="RQFP01000001">
    <property type="protein sequence ID" value="TGK95365.1"/>
    <property type="molecule type" value="Genomic_DNA"/>
</dbReference>
<organism evidence="1 2">
    <name type="scientific">Leptospira brenneri</name>
    <dbReference type="NCBI Taxonomy" id="2023182"/>
    <lineage>
        <taxon>Bacteria</taxon>
        <taxon>Pseudomonadati</taxon>
        <taxon>Spirochaetota</taxon>
        <taxon>Spirochaetia</taxon>
        <taxon>Leptospirales</taxon>
        <taxon>Leptospiraceae</taxon>
        <taxon>Leptospira</taxon>
    </lineage>
</organism>
<accession>A0A2M9XYG9</accession>
<dbReference type="Proteomes" id="UP000297891">
    <property type="component" value="Unassembled WGS sequence"/>
</dbReference>